<feature type="domain" description="CYTH" evidence="1">
    <location>
        <begin position="4"/>
        <end position="201"/>
    </location>
</feature>
<protein>
    <submittedName>
        <fullName evidence="3">CHAD domain-containing protein</fullName>
    </submittedName>
</protein>
<dbReference type="Pfam" id="PF01928">
    <property type="entry name" value="CYTH"/>
    <property type="match status" value="1"/>
</dbReference>
<dbReference type="Proteomes" id="UP000237846">
    <property type="component" value="Unassembled WGS sequence"/>
</dbReference>
<evidence type="ECO:0000259" key="1">
    <source>
        <dbReference type="PROSITE" id="PS51707"/>
    </source>
</evidence>
<evidence type="ECO:0000313" key="3">
    <source>
        <dbReference type="EMBL" id="PRY00515.1"/>
    </source>
</evidence>
<dbReference type="InterPro" id="IPR007899">
    <property type="entry name" value="CHAD_dom"/>
</dbReference>
<reference evidence="3 4" key="1">
    <citation type="submission" date="2018-03" db="EMBL/GenBank/DDBJ databases">
        <title>Genomic Encyclopedia of Archaeal and Bacterial Type Strains, Phase II (KMG-II): from individual species to whole genera.</title>
        <authorList>
            <person name="Goeker M."/>
        </authorList>
    </citation>
    <scope>NUCLEOTIDE SEQUENCE [LARGE SCALE GENOMIC DNA]</scope>
    <source>
        <strain evidence="3 4">DSM 45601</strain>
    </source>
</reference>
<dbReference type="SMART" id="SM00880">
    <property type="entry name" value="CHAD"/>
    <property type="match status" value="1"/>
</dbReference>
<comment type="caution">
    <text evidence="3">The sequence shown here is derived from an EMBL/GenBank/DDBJ whole genome shotgun (WGS) entry which is preliminary data.</text>
</comment>
<gene>
    <name evidence="3" type="ORF">CLV72_102146</name>
</gene>
<dbReference type="PANTHER" id="PTHR39339:SF1">
    <property type="entry name" value="CHAD DOMAIN-CONTAINING PROTEIN"/>
    <property type="match status" value="1"/>
</dbReference>
<dbReference type="PANTHER" id="PTHR39339">
    <property type="entry name" value="SLR1444 PROTEIN"/>
    <property type="match status" value="1"/>
</dbReference>
<evidence type="ECO:0000313" key="4">
    <source>
        <dbReference type="Proteomes" id="UP000237846"/>
    </source>
</evidence>
<dbReference type="InterPro" id="IPR033469">
    <property type="entry name" value="CYTH-like_dom_sf"/>
</dbReference>
<dbReference type="CDD" id="cd07374">
    <property type="entry name" value="CYTH-like_Pase"/>
    <property type="match status" value="1"/>
</dbReference>
<keyword evidence="4" id="KW-1185">Reference proteome</keyword>
<sequence length="502" mass="54282">MSDHQEIETKFEVDAEFNLPGLGDLPGCAAVTLSDVQLLGATYYDAPGLPLAAHGVTLRRRTGGTDEGWHLKLPVSAGVRRELGEPLTPAADGPPRRLLDLAAHRLRGARPEPVATLTTRRSVRRLLDGDGRTLAEIADDSVVGTTGPDAPAVSWREVEVELGTGSAELLAAVGERLLTAGARPAASASKLARVLGDPRPEPDRWPKDSTAAGVVLPALRRHYEKLVTNDPLVRLRGADAVHQMRVSARRSRALLRAYSSLFDPAAARQVADELRWLGRALAPARDAEVMRARIAHRVAALPGPPPGAEALAAELDAELAERERDAYAVADEVLAGDRYRELLDRLDALIADPPLTPRGRAKARPELARAVADSWKRVERAEKRAKRADTQDAADTARHDVRKAAKRARYAADAASGALGKPARRLAKLAKRVQTALGDQQDGVVARDELTAIAGHRADSPNGFALGLLTGTEYVEIERARTHYLEVRRPKRARKLVAKMKR</sequence>
<dbReference type="PROSITE" id="PS51708">
    <property type="entry name" value="CHAD"/>
    <property type="match status" value="1"/>
</dbReference>
<dbReference type="Pfam" id="PF05235">
    <property type="entry name" value="CHAD"/>
    <property type="match status" value="1"/>
</dbReference>
<dbReference type="Gene3D" id="2.40.320.10">
    <property type="entry name" value="Hypothetical Protein Pfu-838710-001"/>
    <property type="match status" value="1"/>
</dbReference>
<name>A0A2T0Q9K0_9ACTN</name>
<dbReference type="OrthoDB" id="9777271at2"/>
<dbReference type="AlphaFoldDB" id="A0A2T0Q9K0"/>
<dbReference type="PROSITE" id="PS51707">
    <property type="entry name" value="CYTH"/>
    <property type="match status" value="1"/>
</dbReference>
<dbReference type="Gene3D" id="1.40.20.10">
    <property type="entry name" value="CHAD domain"/>
    <property type="match status" value="1"/>
</dbReference>
<feature type="domain" description="CHAD" evidence="2">
    <location>
        <begin position="208"/>
        <end position="493"/>
    </location>
</feature>
<evidence type="ECO:0000259" key="2">
    <source>
        <dbReference type="PROSITE" id="PS51708"/>
    </source>
</evidence>
<dbReference type="RefSeq" id="WP_106241994.1">
    <property type="nucleotide sequence ID" value="NZ_PVZC01000002.1"/>
</dbReference>
<accession>A0A2T0Q9K0</accession>
<dbReference type="SUPFAM" id="SSF55154">
    <property type="entry name" value="CYTH-like phosphatases"/>
    <property type="match status" value="1"/>
</dbReference>
<proteinExistence type="predicted"/>
<dbReference type="SMART" id="SM01118">
    <property type="entry name" value="CYTH"/>
    <property type="match status" value="1"/>
</dbReference>
<dbReference type="EMBL" id="PVZC01000002">
    <property type="protein sequence ID" value="PRY00515.1"/>
    <property type="molecule type" value="Genomic_DNA"/>
</dbReference>
<dbReference type="InterPro" id="IPR038186">
    <property type="entry name" value="CHAD_dom_sf"/>
</dbReference>
<organism evidence="3 4">
    <name type="scientific">Allonocardiopsis opalescens</name>
    <dbReference type="NCBI Taxonomy" id="1144618"/>
    <lineage>
        <taxon>Bacteria</taxon>
        <taxon>Bacillati</taxon>
        <taxon>Actinomycetota</taxon>
        <taxon>Actinomycetes</taxon>
        <taxon>Streptosporangiales</taxon>
        <taxon>Allonocardiopsis</taxon>
    </lineage>
</organism>
<dbReference type="InterPro" id="IPR023577">
    <property type="entry name" value="CYTH_domain"/>
</dbReference>